<dbReference type="Pfam" id="PF19379">
    <property type="entry name" value="DUF5954"/>
    <property type="match status" value="1"/>
</dbReference>
<feature type="region of interest" description="Disordered" evidence="1">
    <location>
        <begin position="80"/>
        <end position="103"/>
    </location>
</feature>
<dbReference type="EMBL" id="BOPC01000138">
    <property type="protein sequence ID" value="GIJ30729.1"/>
    <property type="molecule type" value="Genomic_DNA"/>
</dbReference>
<evidence type="ECO:0000313" key="2">
    <source>
        <dbReference type="EMBL" id="GIJ30729.1"/>
    </source>
</evidence>
<organism evidence="2 3">
    <name type="scientific">Micromonospora qiuiae</name>
    <dbReference type="NCBI Taxonomy" id="502268"/>
    <lineage>
        <taxon>Bacteria</taxon>
        <taxon>Bacillati</taxon>
        <taxon>Actinomycetota</taxon>
        <taxon>Actinomycetes</taxon>
        <taxon>Micromonosporales</taxon>
        <taxon>Micromonosporaceae</taxon>
        <taxon>Micromonospora</taxon>
    </lineage>
</organism>
<evidence type="ECO:0000313" key="3">
    <source>
        <dbReference type="Proteomes" id="UP000653076"/>
    </source>
</evidence>
<evidence type="ECO:0000256" key="1">
    <source>
        <dbReference type="SAM" id="MobiDB-lite"/>
    </source>
</evidence>
<reference evidence="2 3" key="1">
    <citation type="submission" date="2021-01" db="EMBL/GenBank/DDBJ databases">
        <title>Whole genome shotgun sequence of Verrucosispora qiuiae NBRC 106684.</title>
        <authorList>
            <person name="Komaki H."/>
            <person name="Tamura T."/>
        </authorList>
    </citation>
    <scope>NUCLEOTIDE SEQUENCE [LARGE SCALE GENOMIC DNA]</scope>
    <source>
        <strain evidence="2 3">NBRC 106684</strain>
    </source>
</reference>
<keyword evidence="3" id="KW-1185">Reference proteome</keyword>
<dbReference type="Proteomes" id="UP000653076">
    <property type="component" value="Unassembled WGS sequence"/>
</dbReference>
<dbReference type="InterPro" id="IPR045998">
    <property type="entry name" value="DUF5954"/>
</dbReference>
<accession>A0ABQ4JM96</accession>
<proteinExistence type="predicted"/>
<protein>
    <submittedName>
        <fullName evidence="2">Uncharacterized protein</fullName>
    </submittedName>
</protein>
<comment type="caution">
    <text evidence="2">The sequence shown here is derived from an EMBL/GenBank/DDBJ whole genome shotgun (WGS) entry which is preliminary data.</text>
</comment>
<name>A0ABQ4JM96_9ACTN</name>
<sequence>MSDDEAPNPAVIRVVRQDDPVSAVTDHDAATRMQAYPVVRIGAPLFGHAVDLDGRRWQVHALFDDTPQDARTTLAHRLRERLLDTHRPSPGRPADRRRPNPRP</sequence>
<gene>
    <name evidence="2" type="ORF">Vqi01_58910</name>
</gene>